<organism evidence="3 4">
    <name type="scientific">Melanomma pulvis-pyrius CBS 109.77</name>
    <dbReference type="NCBI Taxonomy" id="1314802"/>
    <lineage>
        <taxon>Eukaryota</taxon>
        <taxon>Fungi</taxon>
        <taxon>Dikarya</taxon>
        <taxon>Ascomycota</taxon>
        <taxon>Pezizomycotina</taxon>
        <taxon>Dothideomycetes</taxon>
        <taxon>Pleosporomycetidae</taxon>
        <taxon>Pleosporales</taxon>
        <taxon>Melanommataceae</taxon>
        <taxon>Melanomma</taxon>
    </lineage>
</organism>
<keyword evidence="2" id="KW-1133">Transmembrane helix</keyword>
<dbReference type="PANTHER" id="PTHR33365:SF7">
    <property type="entry name" value="TAT PATHWAY SIGNAL SEQUENCE"/>
    <property type="match status" value="1"/>
</dbReference>
<evidence type="ECO:0008006" key="5">
    <source>
        <dbReference type="Google" id="ProtNLM"/>
    </source>
</evidence>
<gene>
    <name evidence="3" type="ORF">K505DRAFT_372183</name>
</gene>
<accession>A0A6A6XPA7</accession>
<dbReference type="OrthoDB" id="3687641at2759"/>
<sequence>MEKGDHEEEPFLQHSNAPKNKYQRVFGRKLFTPVLFVLLSLTCIFSNMAWWMAYEEVANRPCTRPRLIFSPATEAIKYERRKLWRSIELENPYAGDPRVDPTPLHDAKWSELVRPMAMKITAEELSKIGEPSIAFKDGSGYLTEMAVFHELHCIKRMRRHFHLKFYYGNATEDEDFMNREWQHMDHCLEYWREAAMCRGDPTLTTFVWNEGRPFSKVHSTHECVNWDQLYTFAESRMVDVSDYGIFSELSGHDEGY</sequence>
<name>A0A6A6XPA7_9PLEO</name>
<dbReference type="Proteomes" id="UP000799757">
    <property type="component" value="Unassembled WGS sequence"/>
</dbReference>
<evidence type="ECO:0000256" key="1">
    <source>
        <dbReference type="ARBA" id="ARBA00035112"/>
    </source>
</evidence>
<dbReference type="InterPro" id="IPR021765">
    <property type="entry name" value="UstYa-like"/>
</dbReference>
<protein>
    <recommendedName>
        <fullName evidence="5">Tat pathway signal sequence</fullName>
    </recommendedName>
</protein>
<dbReference type="GO" id="GO:0043386">
    <property type="term" value="P:mycotoxin biosynthetic process"/>
    <property type="evidence" value="ECO:0007669"/>
    <property type="project" value="InterPro"/>
</dbReference>
<evidence type="ECO:0000256" key="2">
    <source>
        <dbReference type="SAM" id="Phobius"/>
    </source>
</evidence>
<feature type="transmembrane region" description="Helical" evidence="2">
    <location>
        <begin position="30"/>
        <end position="53"/>
    </location>
</feature>
<dbReference type="AlphaFoldDB" id="A0A6A6XPA7"/>
<proteinExistence type="inferred from homology"/>
<keyword evidence="2" id="KW-0472">Membrane</keyword>
<dbReference type="Pfam" id="PF11807">
    <property type="entry name" value="UstYa"/>
    <property type="match status" value="1"/>
</dbReference>
<reference evidence="3" key="1">
    <citation type="journal article" date="2020" name="Stud. Mycol.">
        <title>101 Dothideomycetes genomes: a test case for predicting lifestyles and emergence of pathogens.</title>
        <authorList>
            <person name="Haridas S."/>
            <person name="Albert R."/>
            <person name="Binder M."/>
            <person name="Bloem J."/>
            <person name="Labutti K."/>
            <person name="Salamov A."/>
            <person name="Andreopoulos B."/>
            <person name="Baker S."/>
            <person name="Barry K."/>
            <person name="Bills G."/>
            <person name="Bluhm B."/>
            <person name="Cannon C."/>
            <person name="Castanera R."/>
            <person name="Culley D."/>
            <person name="Daum C."/>
            <person name="Ezra D."/>
            <person name="Gonzalez J."/>
            <person name="Henrissat B."/>
            <person name="Kuo A."/>
            <person name="Liang C."/>
            <person name="Lipzen A."/>
            <person name="Lutzoni F."/>
            <person name="Magnuson J."/>
            <person name="Mondo S."/>
            <person name="Nolan M."/>
            <person name="Ohm R."/>
            <person name="Pangilinan J."/>
            <person name="Park H.-J."/>
            <person name="Ramirez L."/>
            <person name="Alfaro M."/>
            <person name="Sun H."/>
            <person name="Tritt A."/>
            <person name="Yoshinaga Y."/>
            <person name="Zwiers L.-H."/>
            <person name="Turgeon B."/>
            <person name="Goodwin S."/>
            <person name="Spatafora J."/>
            <person name="Crous P."/>
            <person name="Grigoriev I."/>
        </authorList>
    </citation>
    <scope>NUCLEOTIDE SEQUENCE</scope>
    <source>
        <strain evidence="3">CBS 109.77</strain>
    </source>
</reference>
<comment type="similarity">
    <text evidence="1">Belongs to the ustYa family.</text>
</comment>
<evidence type="ECO:0000313" key="3">
    <source>
        <dbReference type="EMBL" id="KAF2797785.1"/>
    </source>
</evidence>
<keyword evidence="4" id="KW-1185">Reference proteome</keyword>
<dbReference type="EMBL" id="MU001798">
    <property type="protein sequence ID" value="KAF2797785.1"/>
    <property type="molecule type" value="Genomic_DNA"/>
</dbReference>
<dbReference type="PANTHER" id="PTHR33365">
    <property type="entry name" value="YALI0B05434P"/>
    <property type="match status" value="1"/>
</dbReference>
<evidence type="ECO:0000313" key="4">
    <source>
        <dbReference type="Proteomes" id="UP000799757"/>
    </source>
</evidence>
<keyword evidence="2" id="KW-0812">Transmembrane</keyword>